<keyword evidence="3" id="KW-1185">Reference proteome</keyword>
<dbReference type="KEGG" id="lpd:AYR62_01405"/>
<evidence type="ECO:0000313" key="3">
    <source>
        <dbReference type="Proteomes" id="UP000093267"/>
    </source>
</evidence>
<evidence type="ECO:0000259" key="1">
    <source>
        <dbReference type="Pfam" id="PF08765"/>
    </source>
</evidence>
<proteinExistence type="predicted"/>
<feature type="domain" description="Mor transcription activator" evidence="1">
    <location>
        <begin position="11"/>
        <end position="86"/>
    </location>
</feature>
<accession>A0A1B2IV79</accession>
<name>A0A1B2IV79_9LACO</name>
<dbReference type="Pfam" id="PF08765">
    <property type="entry name" value="Mor"/>
    <property type="match status" value="1"/>
</dbReference>
<dbReference type="Proteomes" id="UP000093267">
    <property type="component" value="Chromosome"/>
</dbReference>
<sequence length="89" mass="10707">MKKSDVDVQALQGFYKQVNDLIGTDAMLAIWEEYRGTQLTIPIHLYSRDYARTRIREQYDGTNTRQLARKYQYSEKWVRQMINQKDVEE</sequence>
<dbReference type="AlphaFoldDB" id="A0A1B2IV79"/>
<dbReference type="STRING" id="240427.AYR62_01405"/>
<dbReference type="InterPro" id="IPR009057">
    <property type="entry name" value="Homeodomain-like_sf"/>
</dbReference>
<evidence type="ECO:0000313" key="2">
    <source>
        <dbReference type="EMBL" id="ANZ65953.1"/>
    </source>
</evidence>
<dbReference type="SUPFAM" id="SSF46689">
    <property type="entry name" value="Homeodomain-like"/>
    <property type="match status" value="1"/>
</dbReference>
<dbReference type="OrthoDB" id="2200281at2"/>
<reference evidence="2 3" key="1">
    <citation type="submission" date="2016-03" db="EMBL/GenBank/DDBJ databases">
        <title>Pediococcus and Lactobacillus from brewery environment - whole genome sequencing and assembly.</title>
        <authorList>
            <person name="Behr J."/>
            <person name="Geissler A.J."/>
            <person name="Vogel R.F."/>
        </authorList>
    </citation>
    <scope>NUCLEOTIDE SEQUENCE [LARGE SCALE GENOMIC DNA]</scope>
    <source>
        <strain evidence="2 3">TMW 1.1995</strain>
    </source>
</reference>
<dbReference type="EMBL" id="CP014924">
    <property type="protein sequence ID" value="ANZ65953.1"/>
    <property type="molecule type" value="Genomic_DNA"/>
</dbReference>
<dbReference type="InterPro" id="IPR014875">
    <property type="entry name" value="Mor_transcription_activator"/>
</dbReference>
<dbReference type="Gene3D" id="1.10.10.60">
    <property type="entry name" value="Homeodomain-like"/>
    <property type="match status" value="1"/>
</dbReference>
<protein>
    <recommendedName>
        <fullName evidence="1">Mor transcription activator domain-containing protein</fullName>
    </recommendedName>
</protein>
<dbReference type="RefSeq" id="WP_054708955.1">
    <property type="nucleotide sequence ID" value="NZ_CP014912.1"/>
</dbReference>
<organism evidence="2 3">
    <name type="scientific">Secundilactobacillus paracollinoides</name>
    <dbReference type="NCBI Taxonomy" id="240427"/>
    <lineage>
        <taxon>Bacteria</taxon>
        <taxon>Bacillati</taxon>
        <taxon>Bacillota</taxon>
        <taxon>Bacilli</taxon>
        <taxon>Lactobacillales</taxon>
        <taxon>Lactobacillaceae</taxon>
        <taxon>Secundilactobacillus</taxon>
    </lineage>
</organism>
<gene>
    <name evidence="2" type="ORF">AYR63_01545</name>
</gene>